<dbReference type="EMBL" id="UINC01113264">
    <property type="protein sequence ID" value="SVC82746.1"/>
    <property type="molecule type" value="Genomic_DNA"/>
</dbReference>
<gene>
    <name evidence="2" type="ORF">METZ01_LOCUS335600</name>
</gene>
<dbReference type="GO" id="GO:0006307">
    <property type="term" value="P:DNA alkylation repair"/>
    <property type="evidence" value="ECO:0007669"/>
    <property type="project" value="InterPro"/>
</dbReference>
<organism evidence="2">
    <name type="scientific">marine metagenome</name>
    <dbReference type="NCBI Taxonomy" id="408172"/>
    <lineage>
        <taxon>unclassified sequences</taxon>
        <taxon>metagenomes</taxon>
        <taxon>ecological metagenomes</taxon>
    </lineage>
</organism>
<reference evidence="2" key="1">
    <citation type="submission" date="2018-05" db="EMBL/GenBank/DDBJ databases">
        <authorList>
            <person name="Lanie J.A."/>
            <person name="Ng W.-L."/>
            <person name="Kazmierczak K.M."/>
            <person name="Andrzejewski T.M."/>
            <person name="Davidsen T.M."/>
            <person name="Wayne K.J."/>
            <person name="Tettelin H."/>
            <person name="Glass J.I."/>
            <person name="Rusch D."/>
            <person name="Podicherti R."/>
            <person name="Tsui H.-C.T."/>
            <person name="Winkler M.E."/>
        </authorList>
    </citation>
    <scope>NUCLEOTIDE SEQUENCE</scope>
</reference>
<dbReference type="GO" id="GO:0051213">
    <property type="term" value="F:dioxygenase activity"/>
    <property type="evidence" value="ECO:0007669"/>
    <property type="project" value="InterPro"/>
</dbReference>
<dbReference type="InterPro" id="IPR005123">
    <property type="entry name" value="Oxoglu/Fe-dep_dioxygenase_dom"/>
</dbReference>
<proteinExistence type="predicted"/>
<dbReference type="PANTHER" id="PTHR31212:SF4">
    <property type="entry name" value="ALPHA-KETOGLUTARATE-DEPENDENT DIOXYGENASE ALKB HOMOLOG 3"/>
    <property type="match status" value="1"/>
</dbReference>
<evidence type="ECO:0000313" key="2">
    <source>
        <dbReference type="EMBL" id="SVC82746.1"/>
    </source>
</evidence>
<sequence length="118" mass="13431">MELGFVKKRIEKFVDIKFNSVLANLYRDGSDSNGWHSDNEKELGENPIIASLSLGASRKFKLRNNRNGENIDLILENGSLLIMAGSTQTYWKHTVPKTRQNVSPRINLTYRVVNNLNP</sequence>
<dbReference type="PROSITE" id="PS51471">
    <property type="entry name" value="FE2OG_OXY"/>
    <property type="match status" value="1"/>
</dbReference>
<dbReference type="PANTHER" id="PTHR31212">
    <property type="entry name" value="ALPHA-KETOGLUTARATE-DEPENDENT DIOXYGENASE ALKB HOMOLOG 3"/>
    <property type="match status" value="1"/>
</dbReference>
<dbReference type="InterPro" id="IPR027450">
    <property type="entry name" value="AlkB-like"/>
</dbReference>
<dbReference type="Pfam" id="PF13532">
    <property type="entry name" value="2OG-FeII_Oxy_2"/>
    <property type="match status" value="1"/>
</dbReference>
<evidence type="ECO:0000259" key="1">
    <source>
        <dbReference type="PROSITE" id="PS51471"/>
    </source>
</evidence>
<name>A0A382QBD8_9ZZZZ</name>
<dbReference type="InterPro" id="IPR032854">
    <property type="entry name" value="ALKBH3"/>
</dbReference>
<feature type="domain" description="Fe2OG dioxygenase" evidence="1">
    <location>
        <begin position="17"/>
        <end position="114"/>
    </location>
</feature>
<dbReference type="InterPro" id="IPR037151">
    <property type="entry name" value="AlkB-like_sf"/>
</dbReference>
<dbReference type="AlphaFoldDB" id="A0A382QBD8"/>
<accession>A0A382QBD8</accession>
<protein>
    <recommendedName>
        <fullName evidence="1">Fe2OG dioxygenase domain-containing protein</fullName>
    </recommendedName>
</protein>
<dbReference type="Gene3D" id="2.60.120.590">
    <property type="entry name" value="Alpha-ketoglutarate-dependent dioxygenase AlkB-like"/>
    <property type="match status" value="1"/>
</dbReference>
<dbReference type="SUPFAM" id="SSF51197">
    <property type="entry name" value="Clavaminate synthase-like"/>
    <property type="match status" value="1"/>
</dbReference>